<dbReference type="SUPFAM" id="SSF55166">
    <property type="entry name" value="Hedgehog/DD-peptidase"/>
    <property type="match status" value="1"/>
</dbReference>
<evidence type="ECO:0000313" key="1">
    <source>
        <dbReference type="EMBL" id="MEQ2709652.1"/>
    </source>
</evidence>
<reference evidence="1 2" key="1">
    <citation type="submission" date="2024-04" db="EMBL/GenBank/DDBJ databases">
        <title>Human intestinal bacterial collection.</title>
        <authorList>
            <person name="Pauvert C."/>
            <person name="Hitch T.C.A."/>
            <person name="Clavel T."/>
        </authorList>
    </citation>
    <scope>NUCLEOTIDE SEQUENCE [LARGE SCALE GENOMIC DNA]</scope>
    <source>
        <strain evidence="1 2">CLA-AA-H249</strain>
    </source>
</reference>
<keyword evidence="2" id="KW-1185">Reference proteome</keyword>
<accession>A0ABV1ITL7</accession>
<evidence type="ECO:0000313" key="2">
    <source>
        <dbReference type="Proteomes" id="UP001482154"/>
    </source>
</evidence>
<dbReference type="InterPro" id="IPR009045">
    <property type="entry name" value="Zn_M74/Hedgehog-like"/>
</dbReference>
<comment type="caution">
    <text evidence="1">The sequence shown here is derived from an EMBL/GenBank/DDBJ whole genome shotgun (WGS) entry which is preliminary data.</text>
</comment>
<proteinExistence type="predicted"/>
<dbReference type="EMBL" id="JBBNIN010000001">
    <property type="protein sequence ID" value="MEQ2709652.1"/>
    <property type="molecule type" value="Genomic_DNA"/>
</dbReference>
<dbReference type="Proteomes" id="UP001482154">
    <property type="component" value="Unassembled WGS sequence"/>
</dbReference>
<sequence length="56" mass="6628">MIDNGHILAGSFWKPNKNRYSIPLNCQLVKILQKYGFERGLWGSRKDYMHFSYFGT</sequence>
<gene>
    <name evidence="1" type="ORF">AAAU51_00415</name>
</gene>
<dbReference type="RefSeq" id="WP_242852143.1">
    <property type="nucleotide sequence ID" value="NZ_JAOQJG010000005.1"/>
</dbReference>
<name>A0ABV1ITL7_9FIRM</name>
<organism evidence="1 2">
    <name type="scientific">Anaerostipes amylophilus</name>
    <dbReference type="NCBI Taxonomy" id="2981779"/>
    <lineage>
        <taxon>Bacteria</taxon>
        <taxon>Bacillati</taxon>
        <taxon>Bacillota</taxon>
        <taxon>Clostridia</taxon>
        <taxon>Lachnospirales</taxon>
        <taxon>Lachnospiraceae</taxon>
        <taxon>Anaerostipes</taxon>
    </lineage>
</organism>
<protein>
    <submittedName>
        <fullName evidence="1">M15 family metallopeptidase</fullName>
    </submittedName>
</protein>